<feature type="transmembrane region" description="Helical" evidence="1">
    <location>
        <begin position="89"/>
        <end position="109"/>
    </location>
</feature>
<protein>
    <recommendedName>
        <fullName evidence="4">Zinc-finger domain-containing protein</fullName>
    </recommendedName>
</protein>
<evidence type="ECO:0000313" key="2">
    <source>
        <dbReference type="EMBL" id="TCJ13786.1"/>
    </source>
</evidence>
<accession>A0A4R1BA19</accession>
<dbReference type="EMBL" id="SJZI01000043">
    <property type="protein sequence ID" value="TCJ13786.1"/>
    <property type="molecule type" value="Genomic_DNA"/>
</dbReference>
<dbReference type="OrthoDB" id="796197at2"/>
<feature type="transmembrane region" description="Helical" evidence="1">
    <location>
        <begin position="137"/>
        <end position="157"/>
    </location>
</feature>
<dbReference type="Proteomes" id="UP000295334">
    <property type="component" value="Unassembled WGS sequence"/>
</dbReference>
<gene>
    <name evidence="2" type="ORF">EPD60_11880</name>
</gene>
<sequence>MKPLPEEMEMQLWEYIDGIATGAQKSAIERLLAENAAWRARYEELLETHQLLAATELETPSLRFSRNVMEAIAQEQIAPAARHYINNRVIWGLAGFFLALIAATIIYALGQGSAAPAPQGADELVRVDFSRLLDNNWVNAFLMINILLGLFLLDRFLSARRQQQLDRL</sequence>
<organism evidence="2 3">
    <name type="scientific">Flaviaesturariibacter flavus</name>
    <dbReference type="NCBI Taxonomy" id="2502780"/>
    <lineage>
        <taxon>Bacteria</taxon>
        <taxon>Pseudomonadati</taxon>
        <taxon>Bacteroidota</taxon>
        <taxon>Chitinophagia</taxon>
        <taxon>Chitinophagales</taxon>
        <taxon>Chitinophagaceae</taxon>
        <taxon>Flaviaestuariibacter</taxon>
    </lineage>
</organism>
<keyword evidence="1" id="KW-0472">Membrane</keyword>
<evidence type="ECO:0000313" key="3">
    <source>
        <dbReference type="Proteomes" id="UP000295334"/>
    </source>
</evidence>
<dbReference type="AlphaFoldDB" id="A0A4R1BA19"/>
<reference evidence="2 3" key="1">
    <citation type="submission" date="2019-03" db="EMBL/GenBank/DDBJ databases">
        <authorList>
            <person name="Kim M.K.M."/>
        </authorList>
    </citation>
    <scope>NUCLEOTIDE SEQUENCE [LARGE SCALE GENOMIC DNA]</scope>
    <source>
        <strain evidence="2 3">17J68-12</strain>
    </source>
</reference>
<evidence type="ECO:0000256" key="1">
    <source>
        <dbReference type="SAM" id="Phobius"/>
    </source>
</evidence>
<evidence type="ECO:0008006" key="4">
    <source>
        <dbReference type="Google" id="ProtNLM"/>
    </source>
</evidence>
<comment type="caution">
    <text evidence="2">The sequence shown here is derived from an EMBL/GenBank/DDBJ whole genome shotgun (WGS) entry which is preliminary data.</text>
</comment>
<proteinExistence type="predicted"/>
<keyword evidence="3" id="KW-1185">Reference proteome</keyword>
<keyword evidence="1" id="KW-1133">Transmembrane helix</keyword>
<dbReference type="RefSeq" id="WP_131449693.1">
    <property type="nucleotide sequence ID" value="NZ_SJZI01000043.1"/>
</dbReference>
<name>A0A4R1BA19_9BACT</name>
<keyword evidence="1" id="KW-0812">Transmembrane</keyword>